<dbReference type="PANTHER" id="PTHR30290:SF10">
    <property type="entry name" value="PERIPLASMIC OLIGOPEPTIDE-BINDING PROTEIN-RELATED"/>
    <property type="match status" value="1"/>
</dbReference>
<keyword evidence="8" id="KW-1185">Reference proteome</keyword>
<dbReference type="PIRSF" id="PIRSF002741">
    <property type="entry name" value="MppA"/>
    <property type="match status" value="1"/>
</dbReference>
<dbReference type="RefSeq" id="WP_080622709.1">
    <property type="nucleotide sequence ID" value="NZ_CAWMZI010000001.1"/>
</dbReference>
<evidence type="ECO:0000256" key="1">
    <source>
        <dbReference type="ARBA" id="ARBA00004418"/>
    </source>
</evidence>
<organism evidence="7 8">
    <name type="scientific">Paracoccus yeei</name>
    <dbReference type="NCBI Taxonomy" id="147645"/>
    <lineage>
        <taxon>Bacteria</taxon>
        <taxon>Pseudomonadati</taxon>
        <taxon>Pseudomonadota</taxon>
        <taxon>Alphaproteobacteria</taxon>
        <taxon>Rhodobacterales</taxon>
        <taxon>Paracoccaceae</taxon>
        <taxon>Paracoccus</taxon>
    </lineage>
</organism>
<evidence type="ECO:0000256" key="4">
    <source>
        <dbReference type="ARBA" id="ARBA00022729"/>
    </source>
</evidence>
<proteinExistence type="inferred from homology"/>
<evidence type="ECO:0000313" key="7">
    <source>
        <dbReference type="EMBL" id="ARC38353.1"/>
    </source>
</evidence>
<dbReference type="CDD" id="cd08504">
    <property type="entry name" value="PBP2_OppA"/>
    <property type="match status" value="1"/>
</dbReference>
<dbReference type="Gene3D" id="3.40.190.10">
    <property type="entry name" value="Periplasmic binding protein-like II"/>
    <property type="match status" value="1"/>
</dbReference>
<reference evidence="7" key="1">
    <citation type="submission" date="2017-12" db="EMBL/GenBank/DDBJ databases">
        <title>FDA dAtabase for Regulatory Grade micrObial Sequences (FDA-ARGOS): Supporting development and validation of Infectious Disease Dx tests.</title>
        <authorList>
            <person name="Campos J."/>
            <person name="Goldberg B."/>
            <person name="Tallon L."/>
            <person name="Sadzewicz L."/>
            <person name="Sengamalay N."/>
            <person name="Ott S."/>
            <person name="Godinez A."/>
            <person name="Nagaraj S."/>
            <person name="Vyas G."/>
            <person name="Aluvathingal J."/>
            <person name="Nadendla S."/>
            <person name="Geyer C."/>
            <person name="Nandy P."/>
            <person name="Hobson J."/>
            <person name="Sichtig H."/>
        </authorList>
    </citation>
    <scope>NUCLEOTIDE SEQUENCE</scope>
    <source>
        <strain evidence="7">FDAARGOS_252</strain>
    </source>
</reference>
<name>A0A1V0GWV7_9RHOB</name>
<evidence type="ECO:0000313" key="8">
    <source>
        <dbReference type="Proteomes" id="UP000191257"/>
    </source>
</evidence>
<dbReference type="Pfam" id="PF00496">
    <property type="entry name" value="SBP_bac_5"/>
    <property type="match status" value="1"/>
</dbReference>
<dbReference type="Gene3D" id="3.10.105.10">
    <property type="entry name" value="Dipeptide-binding Protein, Domain 3"/>
    <property type="match status" value="1"/>
</dbReference>
<dbReference type="STRING" id="147645.A6J80_20085"/>
<evidence type="ECO:0000256" key="5">
    <source>
        <dbReference type="SAM" id="SignalP"/>
    </source>
</evidence>
<evidence type="ECO:0000256" key="2">
    <source>
        <dbReference type="ARBA" id="ARBA00005695"/>
    </source>
</evidence>
<keyword evidence="3" id="KW-0813">Transport</keyword>
<dbReference type="InterPro" id="IPR000914">
    <property type="entry name" value="SBP_5_dom"/>
</dbReference>
<comment type="subcellular location">
    <subcellularLocation>
        <location evidence="1">Periplasm</location>
    </subcellularLocation>
</comment>
<gene>
    <name evidence="7" type="ORF">A6J80_20085</name>
</gene>
<dbReference type="Proteomes" id="UP000191257">
    <property type="component" value="Chromosome"/>
</dbReference>
<dbReference type="eggNOG" id="COG4166">
    <property type="taxonomic scope" value="Bacteria"/>
</dbReference>
<feature type="signal peptide" evidence="5">
    <location>
        <begin position="1"/>
        <end position="20"/>
    </location>
</feature>
<dbReference type="PANTHER" id="PTHR30290">
    <property type="entry name" value="PERIPLASMIC BINDING COMPONENT OF ABC TRANSPORTER"/>
    <property type="match status" value="1"/>
</dbReference>
<comment type="similarity">
    <text evidence="2">Belongs to the bacterial solute-binding protein 5 family.</text>
</comment>
<feature type="chain" id="PRO_5012482606" evidence="5">
    <location>
        <begin position="21"/>
        <end position="534"/>
    </location>
</feature>
<dbReference type="InterPro" id="IPR039424">
    <property type="entry name" value="SBP_5"/>
</dbReference>
<sequence>MIRLLTIAALALGPALPALAADTAEGETLAKDQSYTFRLPEAIRTLDPQKNADPQGAEVIRQLFEGLMNADAHGAPVPGVAASYDLSQDRLTYTFHLRPQAKWSNGDPVTAGDFVRAWRRLADPETASEQAWYLELMHVENATEVIKGAKKPRDLGVAAPDDRTFQVRLSAPSPQLPHMLSHPATYPVNRKALDQGEGWTRPGTLVGNGAYQLESHDLGARILMVPNPHYWDAAHVVIRRLQGVTLVDDAQALARYRDGGIDRMRIPAGQYPALKQDRPAEVVVLPQGCTYGLVLNLGDKGPKALRDLRVRQALSLATPREAVVEQILQGGQAPAFGWTHPATQGFSAPVPEAAGLTPAQRLDRARALLAEAGYGPDRRLALSLTFNDTDPTHRKIAEATRDALKPLGVDLVLRDLSWKVQVERMQTGEFELARQTWCADYNEASTFLDIFRTGGANPGHFSDAEYDRLLDHARTAPDPAPDYAAAEAILQRALPVIPVYHYAQAELLRDDIRGLPRANMMNEWWAKDLYRVAR</sequence>
<dbReference type="AlphaFoldDB" id="A0A1V0GWV7"/>
<dbReference type="GO" id="GO:0030288">
    <property type="term" value="C:outer membrane-bounded periplasmic space"/>
    <property type="evidence" value="ECO:0007669"/>
    <property type="project" value="TreeGrafter"/>
</dbReference>
<protein>
    <submittedName>
        <fullName evidence="7">Peptide ABC transporter substrate-binding protein</fullName>
    </submittedName>
</protein>
<evidence type="ECO:0000259" key="6">
    <source>
        <dbReference type="Pfam" id="PF00496"/>
    </source>
</evidence>
<evidence type="ECO:0000256" key="3">
    <source>
        <dbReference type="ARBA" id="ARBA00022448"/>
    </source>
</evidence>
<accession>A0A1V0GWV7</accession>
<dbReference type="FunFam" id="3.90.76.10:FF:000001">
    <property type="entry name" value="Oligopeptide ABC transporter substrate-binding protein"/>
    <property type="match status" value="1"/>
</dbReference>
<keyword evidence="4 5" id="KW-0732">Signal</keyword>
<dbReference type="GO" id="GO:0015833">
    <property type="term" value="P:peptide transport"/>
    <property type="evidence" value="ECO:0007669"/>
    <property type="project" value="TreeGrafter"/>
</dbReference>
<dbReference type="GO" id="GO:1904680">
    <property type="term" value="F:peptide transmembrane transporter activity"/>
    <property type="evidence" value="ECO:0007669"/>
    <property type="project" value="TreeGrafter"/>
</dbReference>
<feature type="domain" description="Solute-binding protein family 5" evidence="6">
    <location>
        <begin position="76"/>
        <end position="456"/>
    </location>
</feature>
<dbReference type="GO" id="GO:0043190">
    <property type="term" value="C:ATP-binding cassette (ABC) transporter complex"/>
    <property type="evidence" value="ECO:0007669"/>
    <property type="project" value="InterPro"/>
</dbReference>
<dbReference type="EMBL" id="CP020442">
    <property type="protein sequence ID" value="ARC38353.1"/>
    <property type="molecule type" value="Genomic_DNA"/>
</dbReference>
<dbReference type="KEGG" id="pye:A6J80_20085"/>
<dbReference type="Gene3D" id="3.90.76.10">
    <property type="entry name" value="Dipeptide-binding Protein, Domain 1"/>
    <property type="match status" value="1"/>
</dbReference>
<dbReference type="SUPFAM" id="SSF53850">
    <property type="entry name" value="Periplasmic binding protein-like II"/>
    <property type="match status" value="1"/>
</dbReference>
<dbReference type="InterPro" id="IPR030678">
    <property type="entry name" value="Peptide/Ni-bd"/>
</dbReference>